<feature type="transmembrane region" description="Helical" evidence="1">
    <location>
        <begin position="79"/>
        <end position="97"/>
    </location>
</feature>
<protein>
    <submittedName>
        <fullName evidence="2">Uncharacterized protein</fullName>
    </submittedName>
</protein>
<reference evidence="2" key="1">
    <citation type="journal article" date="2014" name="Int. J. Syst. Evol. Microbiol.">
        <title>Complete genome sequence of Corynebacterium casei LMG S-19264T (=DSM 44701T), isolated from a smear-ripened cheese.</title>
        <authorList>
            <consortium name="US DOE Joint Genome Institute (JGI-PGF)"/>
            <person name="Walter F."/>
            <person name="Albersmeier A."/>
            <person name="Kalinowski J."/>
            <person name="Ruckert C."/>
        </authorList>
    </citation>
    <scope>NUCLEOTIDE SEQUENCE</scope>
    <source>
        <strain evidence="2">JCM 12862</strain>
    </source>
</reference>
<evidence type="ECO:0000313" key="3">
    <source>
        <dbReference type="Proteomes" id="UP000612329"/>
    </source>
</evidence>
<dbReference type="Proteomes" id="UP000612329">
    <property type="component" value="Unassembled WGS sequence"/>
</dbReference>
<dbReference type="AlphaFoldDB" id="A0A8J3FJW3"/>
<dbReference type="EMBL" id="BMNR01000004">
    <property type="protein sequence ID" value="GGK25552.1"/>
    <property type="molecule type" value="Genomic_DNA"/>
</dbReference>
<feature type="transmembrane region" description="Helical" evidence="1">
    <location>
        <begin position="48"/>
        <end position="67"/>
    </location>
</feature>
<name>A0A8J3FJW3_9FLAO</name>
<sequence>MENFKKQNPFELQDRQLPTIISLITILIPIFFSKLIKDLKSLLKNSYIFLLIPISMAFALRIAYKGFYSSIFNSSFDISYFNIMMPFLITYLTLDFLKKPNPKNAVYFNSHI</sequence>
<evidence type="ECO:0000256" key="1">
    <source>
        <dbReference type="SAM" id="Phobius"/>
    </source>
</evidence>
<evidence type="ECO:0000313" key="2">
    <source>
        <dbReference type="EMBL" id="GGK25552.1"/>
    </source>
</evidence>
<comment type="caution">
    <text evidence="2">The sequence shown here is derived from an EMBL/GenBank/DDBJ whole genome shotgun (WGS) entry which is preliminary data.</text>
</comment>
<keyword evidence="3" id="KW-1185">Reference proteome</keyword>
<reference evidence="2" key="2">
    <citation type="submission" date="2020-09" db="EMBL/GenBank/DDBJ databases">
        <authorList>
            <person name="Sun Q."/>
            <person name="Ohkuma M."/>
        </authorList>
    </citation>
    <scope>NUCLEOTIDE SEQUENCE</scope>
    <source>
        <strain evidence="2">JCM 12862</strain>
    </source>
</reference>
<gene>
    <name evidence="2" type="ORF">GCM10007962_19780</name>
</gene>
<keyword evidence="1" id="KW-0812">Transmembrane</keyword>
<keyword evidence="1" id="KW-1133">Transmembrane helix</keyword>
<accession>A0A8J3FJW3</accession>
<organism evidence="2 3">
    <name type="scientific">Yeosuana aromativorans</name>
    <dbReference type="NCBI Taxonomy" id="288019"/>
    <lineage>
        <taxon>Bacteria</taxon>
        <taxon>Pseudomonadati</taxon>
        <taxon>Bacteroidota</taxon>
        <taxon>Flavobacteriia</taxon>
        <taxon>Flavobacteriales</taxon>
        <taxon>Flavobacteriaceae</taxon>
        <taxon>Yeosuana</taxon>
    </lineage>
</organism>
<feature type="transmembrane region" description="Helical" evidence="1">
    <location>
        <begin position="20"/>
        <end position="36"/>
    </location>
</feature>
<proteinExistence type="predicted"/>
<keyword evidence="1" id="KW-0472">Membrane</keyword>